<dbReference type="GO" id="GO:0036297">
    <property type="term" value="P:interstrand cross-link repair"/>
    <property type="evidence" value="ECO:0007669"/>
    <property type="project" value="InterPro"/>
</dbReference>
<dbReference type="CTD" id="6753698"/>
<accession>B3RYG6</accession>
<dbReference type="RefSeq" id="XP_002112925.1">
    <property type="nucleotide sequence ID" value="XM_002112889.1"/>
</dbReference>
<gene>
    <name evidence="1" type="ORF">TRIADDRAFT_56551</name>
</gene>
<evidence type="ECO:0000313" key="1">
    <source>
        <dbReference type="EMBL" id="EDV25035.1"/>
    </source>
</evidence>
<organism evidence="1 2">
    <name type="scientific">Trichoplax adhaerens</name>
    <name type="common">Trichoplax reptans</name>
    <dbReference type="NCBI Taxonomy" id="10228"/>
    <lineage>
        <taxon>Eukaryota</taxon>
        <taxon>Metazoa</taxon>
        <taxon>Placozoa</taxon>
        <taxon>Uniplacotomia</taxon>
        <taxon>Trichoplacea</taxon>
        <taxon>Trichoplacidae</taxon>
        <taxon>Trichoplax</taxon>
    </lineage>
</organism>
<dbReference type="AlphaFoldDB" id="B3RYG6"/>
<dbReference type="PANTHER" id="PTHR14890">
    <property type="entry name" value="FANCONI ANEMIA CORE COMPLEX-ASSOCIATED PROTEIN 100"/>
    <property type="match status" value="1"/>
</dbReference>
<dbReference type="EMBL" id="DS985245">
    <property type="protein sequence ID" value="EDV25035.1"/>
    <property type="molecule type" value="Genomic_DNA"/>
</dbReference>
<dbReference type="InParanoid" id="B3RYG6"/>
<dbReference type="GeneID" id="6753698"/>
<evidence type="ECO:0000313" key="2">
    <source>
        <dbReference type="Proteomes" id="UP000009022"/>
    </source>
</evidence>
<dbReference type="GO" id="GO:0005654">
    <property type="term" value="C:nucleoplasm"/>
    <property type="evidence" value="ECO:0000318"/>
    <property type="project" value="GO_Central"/>
</dbReference>
<dbReference type="KEGG" id="tad:TRIADDRAFT_56551"/>
<proteinExistence type="predicted"/>
<dbReference type="HOGENOM" id="CLU_310432_0_0_1"/>
<name>B3RYG6_TRIAD</name>
<dbReference type="GO" id="GO:0043240">
    <property type="term" value="C:Fanconi anaemia nuclear complex"/>
    <property type="evidence" value="ECO:0007669"/>
    <property type="project" value="InterPro"/>
</dbReference>
<dbReference type="InterPro" id="IPR029251">
    <property type="entry name" value="Faap100"/>
</dbReference>
<protein>
    <submittedName>
        <fullName evidence="1">Uncharacterized protein</fullName>
    </submittedName>
</protein>
<keyword evidence="2" id="KW-1185">Reference proteome</keyword>
<sequence length="948" mass="107438">MNVSPKRIETFKWSLAPVSHNDVIKASSVKDEKYHQALLIINVNDSLYIGTPTQLLLICKFPDVIQAFSILNTGLQVLLVNDTNGKLWSISYDILMDKIDNAGKRKRTDMDANNDGQHNPIARYHHPVQWDSTGLPKEHQRNDNIKILTVAELDAKIILSTNCSVNTIFFHQYWATYGAITNPYLLKIFQIMPSMEKNSVYLQFITDTELIDNSKKDENSATDLVVQSFYPSDFKEMCYGNCINCKIDRSLFINIFGLDAMLAKSYGFMYGSIDGKIRIYSCNMQNFPKTAEIFYDLCEEPKAITSVRIPITNVNGNQSVVNNAILLLGIQGKLIIACRGIIGNDTIGLVFRQYNLFGPVTSQCLFQDEHGTSSLLYASTNDLRLVRFNSNTETTAISHNESNKSDNTDEDAEKFKNQLDSLPVLPQVLHPVSERIDHILSILPFICENEKDVGFVAIKSTGQIIKFGLSIFMKKSNLEKSDLNPQLEISKRLNQLTNLNNLKTELVSAISACNNRTKFFNNVAYQYHRINRCKQLNDFQLKIGIHVEYNSFDSLSNQSGALVIRMIDDIGLINSSYSLLVLVSGYTHRSGKLCKDIASFSYPLRDRPPTRMTFNIPFKRLLGNVITLSGYSEINFNILFTLTVECLLCLNSSVTSNGGDSSQFLKKGSHKMLQLSSCITISQRIIDSLYFVTGSFIGRKPPLKLMHQRLGMNMYDLIPISMNFEGTMMLLKRILYDKKNYNPVPNVSESNITNQVEWKNISLQIKLITNEPVDLPTFRDQILHNILNKNSDCINHYDQEANEISLVFFDELQVAIRIILEKSNSEIPSDEENRGNNSQVISSITLHISSMSVPTLLSVYCTISRRLQEILRASFQKPFTLSTEITKFNRRMLQADLHNIRDQVCRLNYLSSIEEELLQSTKLLSVMSCITDLQIKIGNITTIVASEI</sequence>
<dbReference type="PANTHER" id="PTHR14890:SF1">
    <property type="entry name" value="FANCONI ANEMIA CORE COMPLEX-ASSOCIATED PROTEIN 100"/>
    <property type="match status" value="1"/>
</dbReference>
<dbReference type="Proteomes" id="UP000009022">
    <property type="component" value="Unassembled WGS sequence"/>
</dbReference>
<reference evidence="1 2" key="1">
    <citation type="journal article" date="2008" name="Nature">
        <title>The Trichoplax genome and the nature of placozoans.</title>
        <authorList>
            <person name="Srivastava M."/>
            <person name="Begovic E."/>
            <person name="Chapman J."/>
            <person name="Putnam N.H."/>
            <person name="Hellsten U."/>
            <person name="Kawashima T."/>
            <person name="Kuo A."/>
            <person name="Mitros T."/>
            <person name="Salamov A."/>
            <person name="Carpenter M.L."/>
            <person name="Signorovitch A.Y."/>
            <person name="Moreno M.A."/>
            <person name="Kamm K."/>
            <person name="Grimwood J."/>
            <person name="Schmutz J."/>
            <person name="Shapiro H."/>
            <person name="Grigoriev I.V."/>
            <person name="Buss L.W."/>
            <person name="Schierwater B."/>
            <person name="Dellaporta S.L."/>
            <person name="Rokhsar D.S."/>
        </authorList>
    </citation>
    <scope>NUCLEOTIDE SEQUENCE [LARGE SCALE GENOMIC DNA]</scope>
    <source>
        <strain evidence="1 2">Grell-BS-1999</strain>
    </source>
</reference>